<evidence type="ECO:0000313" key="3">
    <source>
        <dbReference type="Proteomes" id="UP001175000"/>
    </source>
</evidence>
<dbReference type="PANTHER" id="PTHR38792:SF1">
    <property type="entry name" value="BNR_ASP-BOX REPEAT PROTEIN"/>
    <property type="match status" value="1"/>
</dbReference>
<protein>
    <submittedName>
        <fullName evidence="2">Sialidase</fullName>
    </submittedName>
</protein>
<feature type="chain" id="PRO_5041204963" evidence="1">
    <location>
        <begin position="21"/>
        <end position="392"/>
    </location>
</feature>
<gene>
    <name evidence="2" type="ORF">B0T14DRAFT_540917</name>
</gene>
<reference evidence="2" key="1">
    <citation type="submission" date="2023-06" db="EMBL/GenBank/DDBJ databases">
        <title>Genome-scale phylogeny and comparative genomics of the fungal order Sordariales.</title>
        <authorList>
            <consortium name="Lawrence Berkeley National Laboratory"/>
            <person name="Hensen N."/>
            <person name="Bonometti L."/>
            <person name="Westerberg I."/>
            <person name="Brannstrom I.O."/>
            <person name="Guillou S."/>
            <person name="Cros-Aarteil S."/>
            <person name="Calhoun S."/>
            <person name="Haridas S."/>
            <person name="Kuo A."/>
            <person name="Mondo S."/>
            <person name="Pangilinan J."/>
            <person name="Riley R."/>
            <person name="Labutti K."/>
            <person name="Andreopoulos B."/>
            <person name="Lipzen A."/>
            <person name="Chen C."/>
            <person name="Yanf M."/>
            <person name="Daum C."/>
            <person name="Ng V."/>
            <person name="Clum A."/>
            <person name="Steindorff A."/>
            <person name="Ohm R."/>
            <person name="Martin F."/>
            <person name="Silar P."/>
            <person name="Natvig D."/>
            <person name="Lalanne C."/>
            <person name="Gautier V."/>
            <person name="Ament-Velasquez S.L."/>
            <person name="Kruys A."/>
            <person name="Hutchinson M.I."/>
            <person name="Powell A.J."/>
            <person name="Barry K."/>
            <person name="Miller A.N."/>
            <person name="Grigoriev I.V."/>
            <person name="Debuchy R."/>
            <person name="Gladieux P."/>
            <person name="Thoren M.H."/>
            <person name="Johannesson H."/>
        </authorList>
    </citation>
    <scope>NUCLEOTIDE SEQUENCE</scope>
    <source>
        <strain evidence="2">CBS 606.72</strain>
    </source>
</reference>
<dbReference type="InterPro" id="IPR036278">
    <property type="entry name" value="Sialidase_sf"/>
</dbReference>
<dbReference type="CDD" id="cd15482">
    <property type="entry name" value="Sialidase_non-viral"/>
    <property type="match status" value="1"/>
</dbReference>
<accession>A0AA39TTI1</accession>
<comment type="caution">
    <text evidence="2">The sequence shown here is derived from an EMBL/GenBank/DDBJ whole genome shotgun (WGS) entry which is preliminary data.</text>
</comment>
<keyword evidence="3" id="KW-1185">Reference proteome</keyword>
<dbReference type="SUPFAM" id="SSF50939">
    <property type="entry name" value="Sialidases"/>
    <property type="match status" value="1"/>
</dbReference>
<dbReference type="EMBL" id="JAULSU010000007">
    <property type="protein sequence ID" value="KAK0612062.1"/>
    <property type="molecule type" value="Genomic_DNA"/>
</dbReference>
<keyword evidence="1" id="KW-0732">Signal</keyword>
<evidence type="ECO:0000313" key="2">
    <source>
        <dbReference type="EMBL" id="KAK0612062.1"/>
    </source>
</evidence>
<sequence length="392" mass="43134">MVCLSLSAALLALGGSTVLAQTPPAAKPEPFGRFINNTIYQPVRSESITYPRFAELEDGTILATASLSGNNPAYFPVFESKDGGASWTWVSNVTDQVNGWGMPAQPALAELTEPLGGFEKGTILASGNSWSNNGTRIDLYASTDRARTWKFVSRVAEGGRPNTTNGATPIWEPYLLVYNHSLVCYYSDQRDRDHGQKLAHQVSKDLLNWDPPVDDVSYDLYIARPGMTVVIYIPPIKKWILVHEFPIGNSSSHGVNYPVYYRLADSPLDFRLSEGLPIVINNKTAPNASPYVTWSPLGGPNGTIVVSDADNPQVYTNRFGGDVDKWEENATPAGATYSRAIHILNKHPDHLMIFGGETFDDMRAGKLTPFTATVVSLTETLKNNFASFWRRK</sequence>
<evidence type="ECO:0000256" key="1">
    <source>
        <dbReference type="SAM" id="SignalP"/>
    </source>
</evidence>
<dbReference type="Gene3D" id="2.120.10.10">
    <property type="match status" value="1"/>
</dbReference>
<feature type="signal peptide" evidence="1">
    <location>
        <begin position="1"/>
        <end position="20"/>
    </location>
</feature>
<proteinExistence type="predicted"/>
<dbReference type="PANTHER" id="PTHR38792">
    <property type="entry name" value="BNR/ASP-BOX REPEAT DOMAIN PROTEIN (AFU_ORTHOLOGUE AFUA_7G06430)-RELATED"/>
    <property type="match status" value="1"/>
</dbReference>
<organism evidence="2 3">
    <name type="scientific">Immersiella caudata</name>
    <dbReference type="NCBI Taxonomy" id="314043"/>
    <lineage>
        <taxon>Eukaryota</taxon>
        <taxon>Fungi</taxon>
        <taxon>Dikarya</taxon>
        <taxon>Ascomycota</taxon>
        <taxon>Pezizomycotina</taxon>
        <taxon>Sordariomycetes</taxon>
        <taxon>Sordariomycetidae</taxon>
        <taxon>Sordariales</taxon>
        <taxon>Lasiosphaeriaceae</taxon>
        <taxon>Immersiella</taxon>
    </lineage>
</organism>
<dbReference type="Proteomes" id="UP001175000">
    <property type="component" value="Unassembled WGS sequence"/>
</dbReference>
<name>A0AA39TTI1_9PEZI</name>
<dbReference type="AlphaFoldDB" id="A0AA39TTI1"/>